<dbReference type="STRING" id="1156395.DBT_0353"/>
<dbReference type="NCBIfam" id="TIGR04257">
    <property type="entry name" value="nanowire_3heme"/>
    <property type="match status" value="1"/>
</dbReference>
<dbReference type="Proteomes" id="UP000093080">
    <property type="component" value="Unassembled WGS sequence"/>
</dbReference>
<keyword evidence="1" id="KW-0732">Signal</keyword>
<name>A0A1B9F9D7_9BACT</name>
<evidence type="ECO:0000313" key="4">
    <source>
        <dbReference type="Proteomes" id="UP000093080"/>
    </source>
</evidence>
<dbReference type="OrthoDB" id="14108at2"/>
<dbReference type="CDD" id="cd08168">
    <property type="entry name" value="Cytochrom_C3"/>
    <property type="match status" value="1"/>
</dbReference>
<feature type="chain" id="PRO_5008626275" evidence="1">
    <location>
        <begin position="28"/>
        <end position="137"/>
    </location>
</feature>
<dbReference type="InterPro" id="IPR029467">
    <property type="entry name" value="Cyt_c7-like"/>
</dbReference>
<dbReference type="Gene3D" id="3.90.10.10">
    <property type="entry name" value="Cytochrome C3"/>
    <property type="match status" value="1"/>
</dbReference>
<comment type="caution">
    <text evidence="3">The sequence shown here is derived from an EMBL/GenBank/DDBJ whole genome shotgun (WGS) entry which is preliminary data.</text>
</comment>
<dbReference type="EMBL" id="MAGO01000001">
    <property type="protein sequence ID" value="OCC16536.1"/>
    <property type="molecule type" value="Genomic_DNA"/>
</dbReference>
<feature type="signal peptide" evidence="1">
    <location>
        <begin position="1"/>
        <end position="27"/>
    </location>
</feature>
<keyword evidence="4" id="KW-1185">Reference proteome</keyword>
<evidence type="ECO:0000256" key="1">
    <source>
        <dbReference type="SAM" id="SignalP"/>
    </source>
</evidence>
<feature type="domain" description="Cytochrome c7-like" evidence="2">
    <location>
        <begin position="48"/>
        <end position="115"/>
    </location>
</feature>
<dbReference type="AlphaFoldDB" id="A0A1B9F9D7"/>
<dbReference type="Pfam" id="PF14522">
    <property type="entry name" value="Cytochrome_C7"/>
    <property type="match status" value="1"/>
</dbReference>
<gene>
    <name evidence="3" type="ORF">DBT_0353</name>
</gene>
<dbReference type="PANTHER" id="PTHR39425:SF1">
    <property type="entry name" value="CYTOCHROME C7-LIKE DOMAIN-CONTAINING PROTEIN"/>
    <property type="match status" value="1"/>
</dbReference>
<dbReference type="InterPro" id="IPR036280">
    <property type="entry name" value="Multihaem_cyt_sf"/>
</dbReference>
<reference evidence="3 4" key="1">
    <citation type="submission" date="2016-06" db="EMBL/GenBank/DDBJ databases">
        <title>Respiratory ammonification of nitrate coupled to the oxidation of elemental sulfur in deep-sea autotrophic thermophilic bacteria.</title>
        <authorList>
            <person name="Slobodkina G.B."/>
            <person name="Mardanov A.V."/>
            <person name="Ravin N.V."/>
            <person name="Frolova A.A."/>
            <person name="Viryasiv M.B."/>
            <person name="Chernyh N.A."/>
            <person name="Bonch-Osmolovskaya E.A."/>
            <person name="Slobodkin A.I."/>
        </authorList>
    </citation>
    <scope>NUCLEOTIDE SEQUENCE [LARGE SCALE GENOMIC DNA]</scope>
    <source>
        <strain evidence="3 4">S69</strain>
    </source>
</reference>
<protein>
    <submittedName>
        <fullName evidence="3">Class III cytochrome C family protein</fullName>
    </submittedName>
</protein>
<evidence type="ECO:0000259" key="2">
    <source>
        <dbReference type="Pfam" id="PF14522"/>
    </source>
</evidence>
<dbReference type="RefSeq" id="WP_067615769.1">
    <property type="nucleotide sequence ID" value="NZ_MAGO01000001.1"/>
</dbReference>
<organism evidence="3 4">
    <name type="scientific">Dissulfuribacter thermophilus</name>
    <dbReference type="NCBI Taxonomy" id="1156395"/>
    <lineage>
        <taxon>Bacteria</taxon>
        <taxon>Pseudomonadati</taxon>
        <taxon>Thermodesulfobacteriota</taxon>
        <taxon>Dissulfuribacteria</taxon>
        <taxon>Dissulfuribacterales</taxon>
        <taxon>Dissulfuribacteraceae</taxon>
        <taxon>Dissulfuribacter</taxon>
    </lineage>
</organism>
<accession>A0A1B9F9D7</accession>
<dbReference type="InterPro" id="IPR026352">
    <property type="entry name" value="Nanowire_3heme"/>
</dbReference>
<evidence type="ECO:0000313" key="3">
    <source>
        <dbReference type="EMBL" id="OCC16536.1"/>
    </source>
</evidence>
<dbReference type="SUPFAM" id="SSF48695">
    <property type="entry name" value="Multiheme cytochromes"/>
    <property type="match status" value="1"/>
</dbReference>
<dbReference type="PANTHER" id="PTHR39425">
    <property type="entry name" value="LIPOPROTEIN CYTOCHROME C"/>
    <property type="match status" value="1"/>
</dbReference>
<proteinExistence type="predicted"/>
<sequence length="137" mass="15095">MKKKLLLVLSIFVVALGGQGLFSNGLADEEEADYPTEPIVFIQPVKAVIFDHKFHVEEAGLDCESCHDDLFEQAAGTAEENDDFKMQALYEGKYCGACHDGETAFASNTKCAVCHIGVMGYNRMHKVDGEAEEKVHH</sequence>